<feature type="compositionally biased region" description="Acidic residues" evidence="1">
    <location>
        <begin position="153"/>
        <end position="180"/>
    </location>
</feature>
<dbReference type="AlphaFoldDB" id="A0A1H6RZ57"/>
<accession>A0A1H6RZ57</accession>
<dbReference type="KEGG" id="hae:halTADL_1179"/>
<dbReference type="GO" id="GO:0051536">
    <property type="term" value="F:iron-sulfur cluster binding"/>
    <property type="evidence" value="ECO:0007669"/>
    <property type="project" value="InterPro"/>
</dbReference>
<accession>A0A2H4Q0R8</accession>
<dbReference type="Proteomes" id="UP000198888">
    <property type="component" value="Unassembled WGS sequence"/>
</dbReference>
<dbReference type="CDD" id="cd00207">
    <property type="entry name" value="fer2"/>
    <property type="match status" value="1"/>
</dbReference>
<evidence type="ECO:0000313" key="3">
    <source>
        <dbReference type="EMBL" id="SEI61258.1"/>
    </source>
</evidence>
<dbReference type="EMBL" id="FNYR01000004">
    <property type="protein sequence ID" value="SEI61258.1"/>
    <property type="molecule type" value="Genomic_DNA"/>
</dbReference>
<evidence type="ECO:0000259" key="2">
    <source>
        <dbReference type="PROSITE" id="PS51085"/>
    </source>
</evidence>
<dbReference type="STRING" id="1073996.SAMN05444271_10415"/>
<reference evidence="3 4" key="1">
    <citation type="submission" date="2016-10" db="EMBL/GenBank/DDBJ databases">
        <authorList>
            <person name="de Groot N.N."/>
        </authorList>
    </citation>
    <scope>NUCLEOTIDE SEQUENCE [LARGE SCALE GENOMIC DNA]</scope>
    <source>
        <strain evidence="3 4">DSM 22187</strain>
    </source>
</reference>
<dbReference type="PROSITE" id="PS51085">
    <property type="entry name" value="2FE2S_FER_2"/>
    <property type="match status" value="1"/>
</dbReference>
<feature type="domain" description="2Fe-2S ferredoxin-type" evidence="2">
    <location>
        <begin position="42"/>
        <end position="139"/>
    </location>
</feature>
<name>A0A1H6RZ57_9EURY</name>
<gene>
    <name evidence="3" type="ORF">SAMN05444271_10415</name>
</gene>
<sequence length="180" mass="19232">MPTVIGPVRPTQTGDSVDQTAVGPLLSGGSTMFRVCIYHGMPTVTFRGREIECNEGETLRDVLQDAGLTPHNGKTKTFNCRGFASCGTCAVAVDGEVSDVGLREKGRLLVPPHHPNYDLRLSCQTKVIGDVRVEKYPGNWGTKIAKGPLPPVDEVDSAETDPAETDSAEFDSEASEATVD</sequence>
<proteinExistence type="predicted"/>
<dbReference type="Gene3D" id="3.10.20.30">
    <property type="match status" value="1"/>
</dbReference>
<keyword evidence="4" id="KW-1185">Reference proteome</keyword>
<dbReference type="InterPro" id="IPR036010">
    <property type="entry name" value="2Fe-2S_ferredoxin-like_sf"/>
</dbReference>
<protein>
    <submittedName>
        <fullName evidence="3">Ferredoxin</fullName>
    </submittedName>
</protein>
<organism evidence="3 4">
    <name type="scientific">Halohasta litchfieldiae</name>
    <dbReference type="NCBI Taxonomy" id="1073996"/>
    <lineage>
        <taxon>Archaea</taxon>
        <taxon>Methanobacteriati</taxon>
        <taxon>Methanobacteriota</taxon>
        <taxon>Stenosarchaea group</taxon>
        <taxon>Halobacteria</taxon>
        <taxon>Halobacteriales</taxon>
        <taxon>Haloferacaceae</taxon>
        <taxon>Halohasta</taxon>
    </lineage>
</organism>
<evidence type="ECO:0000256" key="1">
    <source>
        <dbReference type="SAM" id="MobiDB-lite"/>
    </source>
</evidence>
<dbReference type="Pfam" id="PF00111">
    <property type="entry name" value="Fer2"/>
    <property type="match status" value="1"/>
</dbReference>
<feature type="region of interest" description="Disordered" evidence="1">
    <location>
        <begin position="139"/>
        <end position="180"/>
    </location>
</feature>
<dbReference type="InterPro" id="IPR012675">
    <property type="entry name" value="Beta-grasp_dom_sf"/>
</dbReference>
<dbReference type="InterPro" id="IPR001041">
    <property type="entry name" value="2Fe-2S_ferredoxin-type"/>
</dbReference>
<evidence type="ECO:0000313" key="4">
    <source>
        <dbReference type="Proteomes" id="UP000198888"/>
    </source>
</evidence>
<dbReference type="SUPFAM" id="SSF54292">
    <property type="entry name" value="2Fe-2S ferredoxin-like"/>
    <property type="match status" value="1"/>
</dbReference>